<accession>A0A7C5Q3I2</accession>
<sequence>MVGYDVLVVGGGIIGLTAAYYVKLAHKNLSVAILERERDVGQGNTAKSVGGYRHGIFTSYVNQTLAETTVEHFRLVEESGEAKLNMRDVGYLILMDKHRLEKVAHVLERFTKAGKAALLDQQQLVESFGLKTSFSDDEEAVLMGVEDIVKGLFAPKCGMLDVDKVVQLYKQRCLNEGVDIVAQTNVERLVLEPERPLGIPNEPRAWQKCRVGGVIANGTTYKAKNLIVAAGSWTPELLDPIGVDCFVKPKKRQLYVIKASDELEALLNRRWDNDRGMPMMFFPNGLYIVPRTEEKSFWVSLTDDVGRPFGHDYEADPRFYYDNVYPLLCRYYPQFTGARPFNMWAGCYSMNNLDGNPLVFKFLNCVVATGGSGSGVMKCDAIGRIAEAVLFDKPYATLHGGIKFEVARIGVVSRQVDKEYLIL</sequence>
<gene>
    <name evidence="3" type="ORF">ENM11_01555</name>
</gene>
<reference evidence="3" key="1">
    <citation type="journal article" date="2020" name="mSystems">
        <title>Genome- and Community-Level Interaction Insights into Carbon Utilization and Element Cycling Functions of Hydrothermarchaeota in Hydrothermal Sediment.</title>
        <authorList>
            <person name="Zhou Z."/>
            <person name="Liu Y."/>
            <person name="Xu W."/>
            <person name="Pan J."/>
            <person name="Luo Z.H."/>
            <person name="Li M."/>
        </authorList>
    </citation>
    <scope>NUCLEOTIDE SEQUENCE [LARGE SCALE GENOMIC DNA]</scope>
    <source>
        <strain evidence="3">SpSt-1056</strain>
    </source>
</reference>
<dbReference type="PANTHER" id="PTHR13847:SF287">
    <property type="entry name" value="FAD-DEPENDENT OXIDOREDUCTASE DOMAIN-CONTAINING PROTEIN 1"/>
    <property type="match status" value="1"/>
</dbReference>
<protein>
    <submittedName>
        <fullName evidence="3">FAD-binding oxidoreductase</fullName>
    </submittedName>
</protein>
<name>A0A7C5Q3I2_CALS0</name>
<dbReference type="Gene3D" id="3.50.50.60">
    <property type="entry name" value="FAD/NAD(P)-binding domain"/>
    <property type="match status" value="1"/>
</dbReference>
<comment type="caution">
    <text evidence="3">The sequence shown here is derived from an EMBL/GenBank/DDBJ whole genome shotgun (WGS) entry which is preliminary data.</text>
</comment>
<feature type="domain" description="FAD dependent oxidoreductase" evidence="2">
    <location>
        <begin position="5"/>
        <end position="386"/>
    </location>
</feature>
<proteinExistence type="predicted"/>
<dbReference type="SUPFAM" id="SSF51905">
    <property type="entry name" value="FAD/NAD(P)-binding domain"/>
    <property type="match status" value="1"/>
</dbReference>
<dbReference type="InterPro" id="IPR036188">
    <property type="entry name" value="FAD/NAD-bd_sf"/>
</dbReference>
<dbReference type="Pfam" id="PF01266">
    <property type="entry name" value="DAO"/>
    <property type="match status" value="1"/>
</dbReference>
<dbReference type="GO" id="GO:0005737">
    <property type="term" value="C:cytoplasm"/>
    <property type="evidence" value="ECO:0007669"/>
    <property type="project" value="TreeGrafter"/>
</dbReference>
<organism evidence="3">
    <name type="scientific">Caldiarchaeum subterraneum</name>
    <dbReference type="NCBI Taxonomy" id="311458"/>
    <lineage>
        <taxon>Archaea</taxon>
        <taxon>Nitrososphaerota</taxon>
        <taxon>Candidatus Caldarchaeales</taxon>
        <taxon>Candidatus Caldarchaeaceae</taxon>
        <taxon>Candidatus Caldarchaeum</taxon>
    </lineage>
</organism>
<dbReference type="InterPro" id="IPR006076">
    <property type="entry name" value="FAD-dep_OxRdtase"/>
</dbReference>
<evidence type="ECO:0000313" key="3">
    <source>
        <dbReference type="EMBL" id="HHK67829.1"/>
    </source>
</evidence>
<keyword evidence="1" id="KW-0560">Oxidoreductase</keyword>
<dbReference type="GO" id="GO:0016491">
    <property type="term" value="F:oxidoreductase activity"/>
    <property type="evidence" value="ECO:0007669"/>
    <property type="project" value="UniProtKB-KW"/>
</dbReference>
<dbReference type="PANTHER" id="PTHR13847">
    <property type="entry name" value="SARCOSINE DEHYDROGENASE-RELATED"/>
    <property type="match status" value="1"/>
</dbReference>
<evidence type="ECO:0000259" key="2">
    <source>
        <dbReference type="Pfam" id="PF01266"/>
    </source>
</evidence>
<dbReference type="Gene3D" id="3.30.9.10">
    <property type="entry name" value="D-Amino Acid Oxidase, subunit A, domain 2"/>
    <property type="match status" value="1"/>
</dbReference>
<dbReference type="AlphaFoldDB" id="A0A7C5Q3I2"/>
<dbReference type="EMBL" id="DRWN01000013">
    <property type="protein sequence ID" value="HHK67829.1"/>
    <property type="molecule type" value="Genomic_DNA"/>
</dbReference>
<evidence type="ECO:0000256" key="1">
    <source>
        <dbReference type="ARBA" id="ARBA00023002"/>
    </source>
</evidence>